<feature type="region of interest" description="Disordered" evidence="1">
    <location>
        <begin position="62"/>
        <end position="83"/>
    </location>
</feature>
<name>A0A2K0UI31_TRIHA</name>
<dbReference type="EMBL" id="MTYI01000027">
    <property type="protein sequence ID" value="PNP57450.1"/>
    <property type="molecule type" value="Genomic_DNA"/>
</dbReference>
<accession>A0A2K0UI31</accession>
<organism evidence="2 3">
    <name type="scientific">Trichoderma harzianum</name>
    <name type="common">Hypocrea lixii</name>
    <dbReference type="NCBI Taxonomy" id="5544"/>
    <lineage>
        <taxon>Eukaryota</taxon>
        <taxon>Fungi</taxon>
        <taxon>Dikarya</taxon>
        <taxon>Ascomycota</taxon>
        <taxon>Pezizomycotina</taxon>
        <taxon>Sordariomycetes</taxon>
        <taxon>Hypocreomycetidae</taxon>
        <taxon>Hypocreales</taxon>
        <taxon>Hypocreaceae</taxon>
        <taxon>Trichoderma</taxon>
    </lineage>
</organism>
<feature type="region of interest" description="Disordered" evidence="1">
    <location>
        <begin position="1"/>
        <end position="32"/>
    </location>
</feature>
<comment type="caution">
    <text evidence="2">The sequence shown here is derived from an EMBL/GenBank/DDBJ whole genome shotgun (WGS) entry which is preliminary data.</text>
</comment>
<gene>
    <name evidence="2" type="ORF">THARTR1_02447</name>
</gene>
<dbReference type="Proteomes" id="UP000236290">
    <property type="component" value="Unassembled WGS sequence"/>
</dbReference>
<reference evidence="2 3" key="1">
    <citation type="submission" date="2017-02" db="EMBL/GenBank/DDBJ databases">
        <title>Genomes of Trichoderma spp. with biocontrol activity.</title>
        <authorList>
            <person name="Gardiner D."/>
            <person name="Kazan K."/>
            <person name="Vos C."/>
            <person name="Harvey P."/>
        </authorList>
    </citation>
    <scope>NUCLEOTIDE SEQUENCE [LARGE SCALE GENOMIC DNA]</scope>
    <source>
        <strain evidence="2 3">Tr1</strain>
    </source>
</reference>
<protein>
    <submittedName>
        <fullName evidence="2">Uncharacterized protein</fullName>
    </submittedName>
</protein>
<dbReference type="AlphaFoldDB" id="A0A2K0UI31"/>
<feature type="compositionally biased region" description="Basic and acidic residues" evidence="1">
    <location>
        <begin position="74"/>
        <end position="83"/>
    </location>
</feature>
<evidence type="ECO:0000313" key="3">
    <source>
        <dbReference type="Proteomes" id="UP000236290"/>
    </source>
</evidence>
<evidence type="ECO:0000313" key="2">
    <source>
        <dbReference type="EMBL" id="PNP57450.1"/>
    </source>
</evidence>
<sequence>MSRRDSAMGPFSPAHQPDEGYSEDPLGPTGLADQLSTLATLKSPLELPQWLAANAALLPVSVKSSEFSPSPGAGRDRRALSLT</sequence>
<proteinExistence type="predicted"/>
<evidence type="ECO:0000256" key="1">
    <source>
        <dbReference type="SAM" id="MobiDB-lite"/>
    </source>
</evidence>
<dbReference type="OrthoDB" id="10316909at2759"/>